<dbReference type="Proteomes" id="UP000029868">
    <property type="component" value="Unassembled WGS sequence"/>
</dbReference>
<sequence length="119" mass="13045">MNIIKKIILISSFALSATVFAHSDGHGKITADKVLEVAQTSAKMLSFKDHGMSVGKIDKSWADVTKEQFSIVEEGDSNYIVKAMNSKTNETFYFNISKKGEIKEVKNTLAAKSGHGHSH</sequence>
<evidence type="ECO:0000313" key="2">
    <source>
        <dbReference type="EMBL" id="KGJ90994.1"/>
    </source>
</evidence>
<keyword evidence="1" id="KW-0732">Signal</keyword>
<dbReference type="AlphaFoldDB" id="A0A099KJI9"/>
<reference evidence="2 3" key="1">
    <citation type="submission" date="2014-08" db="EMBL/GenBank/DDBJ databases">
        <title>Genomic and Phenotypic Diversity of Colwellia psychrerythraea strains from Disparate Marine Basins.</title>
        <authorList>
            <person name="Techtmann S.M."/>
            <person name="Stelling S.C."/>
            <person name="Utturkar S.M."/>
            <person name="Alshibli N."/>
            <person name="Harris A."/>
            <person name="Brown S.D."/>
            <person name="Hazen T.C."/>
        </authorList>
    </citation>
    <scope>NUCLEOTIDE SEQUENCE [LARGE SCALE GENOMIC DNA]</scope>
    <source>
        <strain evidence="2 3">GAB14E</strain>
    </source>
</reference>
<evidence type="ECO:0000256" key="1">
    <source>
        <dbReference type="SAM" id="SignalP"/>
    </source>
</evidence>
<dbReference type="RefSeq" id="WP_052093859.1">
    <property type="nucleotide sequence ID" value="NZ_JQEC01000044.1"/>
</dbReference>
<dbReference type="InterPro" id="IPR045503">
    <property type="entry name" value="DUF6488"/>
</dbReference>
<accession>A0A099KJI9</accession>
<proteinExistence type="predicted"/>
<evidence type="ECO:0000313" key="3">
    <source>
        <dbReference type="Proteomes" id="UP000029868"/>
    </source>
</evidence>
<dbReference type="Pfam" id="PF20098">
    <property type="entry name" value="DUF6488"/>
    <property type="match status" value="1"/>
</dbReference>
<protein>
    <recommendedName>
        <fullName evidence="4">PepSY domain-containing protein</fullName>
    </recommendedName>
</protein>
<evidence type="ECO:0008006" key="4">
    <source>
        <dbReference type="Google" id="ProtNLM"/>
    </source>
</evidence>
<comment type="caution">
    <text evidence="2">The sequence shown here is derived from an EMBL/GenBank/DDBJ whole genome shotgun (WGS) entry which is preliminary data.</text>
</comment>
<dbReference type="PATRIC" id="fig|28229.3.peg.3322"/>
<gene>
    <name evidence="2" type="ORF">GAB14E_0658</name>
</gene>
<feature type="signal peptide" evidence="1">
    <location>
        <begin position="1"/>
        <end position="21"/>
    </location>
</feature>
<dbReference type="EMBL" id="JQEC01000044">
    <property type="protein sequence ID" value="KGJ90994.1"/>
    <property type="molecule type" value="Genomic_DNA"/>
</dbReference>
<dbReference type="OrthoDB" id="6227953at2"/>
<feature type="chain" id="PRO_5001957335" description="PepSY domain-containing protein" evidence="1">
    <location>
        <begin position="22"/>
        <end position="119"/>
    </location>
</feature>
<organism evidence="2 3">
    <name type="scientific">Colwellia psychrerythraea</name>
    <name type="common">Vibrio psychroerythus</name>
    <dbReference type="NCBI Taxonomy" id="28229"/>
    <lineage>
        <taxon>Bacteria</taxon>
        <taxon>Pseudomonadati</taxon>
        <taxon>Pseudomonadota</taxon>
        <taxon>Gammaproteobacteria</taxon>
        <taxon>Alteromonadales</taxon>
        <taxon>Colwelliaceae</taxon>
        <taxon>Colwellia</taxon>
    </lineage>
</organism>
<name>A0A099KJI9_COLPS</name>